<dbReference type="GO" id="GO:0008270">
    <property type="term" value="F:zinc ion binding"/>
    <property type="evidence" value="ECO:0007669"/>
    <property type="project" value="UniProtKB-KW"/>
</dbReference>
<evidence type="ECO:0000313" key="5">
    <source>
        <dbReference type="Proteomes" id="UP001489004"/>
    </source>
</evidence>
<feature type="domain" description="RING-type" evidence="3">
    <location>
        <begin position="6"/>
        <end position="48"/>
    </location>
</feature>
<evidence type="ECO:0000256" key="1">
    <source>
        <dbReference type="PROSITE-ProRule" id="PRU00175"/>
    </source>
</evidence>
<evidence type="ECO:0000259" key="3">
    <source>
        <dbReference type="PROSITE" id="PS50089"/>
    </source>
</evidence>
<evidence type="ECO:0000313" key="4">
    <source>
        <dbReference type="EMBL" id="KAK9815218.1"/>
    </source>
</evidence>
<protein>
    <recommendedName>
        <fullName evidence="3">RING-type domain-containing protein</fullName>
    </recommendedName>
</protein>
<gene>
    <name evidence="4" type="ORF">WJX72_000117</name>
</gene>
<evidence type="ECO:0000256" key="2">
    <source>
        <dbReference type="SAM" id="MobiDB-lite"/>
    </source>
</evidence>
<dbReference type="Proteomes" id="UP001489004">
    <property type="component" value="Unassembled WGS sequence"/>
</dbReference>
<feature type="compositionally biased region" description="Polar residues" evidence="2">
    <location>
        <begin position="95"/>
        <end position="111"/>
    </location>
</feature>
<keyword evidence="1" id="KW-0479">Metal-binding</keyword>
<organism evidence="4 5">
    <name type="scientific">[Myrmecia] bisecta</name>
    <dbReference type="NCBI Taxonomy" id="41462"/>
    <lineage>
        <taxon>Eukaryota</taxon>
        <taxon>Viridiplantae</taxon>
        <taxon>Chlorophyta</taxon>
        <taxon>core chlorophytes</taxon>
        <taxon>Trebouxiophyceae</taxon>
        <taxon>Trebouxiales</taxon>
        <taxon>Trebouxiaceae</taxon>
        <taxon>Myrmecia</taxon>
    </lineage>
</organism>
<dbReference type="Gene3D" id="3.30.40.10">
    <property type="entry name" value="Zinc/RING finger domain, C3HC4 (zinc finger)"/>
    <property type="match status" value="1"/>
</dbReference>
<keyword evidence="1" id="KW-0862">Zinc</keyword>
<dbReference type="SUPFAM" id="SSF57850">
    <property type="entry name" value="RING/U-box"/>
    <property type="match status" value="1"/>
</dbReference>
<dbReference type="InterPro" id="IPR001841">
    <property type="entry name" value="Znf_RING"/>
</dbReference>
<keyword evidence="1" id="KW-0863">Zinc-finger</keyword>
<accession>A0AAW1Q309</accession>
<proteinExistence type="predicted"/>
<dbReference type="PROSITE" id="PS50089">
    <property type="entry name" value="ZF_RING_2"/>
    <property type="match status" value="1"/>
</dbReference>
<comment type="caution">
    <text evidence="4">The sequence shown here is derived from an EMBL/GenBank/DDBJ whole genome shotgun (WGS) entry which is preliminary data.</text>
</comment>
<sequence>MEPVKCCICWERLGTNGGPVSLPCGHNGCLICLKNCQRRPPRACPQCRTSLRGLTLCVNPELRSLLDLAARLQGTSISPRARSPARPPAPVTPSQQGEAASSLHGSVAQQEADSHSDALLGEGYEGNQQNEVDHAFNMGESLELLSDVYTKVCGAASTAAAGMQQTSWNGHGDAATR</sequence>
<dbReference type="EMBL" id="JALJOR010000006">
    <property type="protein sequence ID" value="KAK9815218.1"/>
    <property type="molecule type" value="Genomic_DNA"/>
</dbReference>
<dbReference type="InterPro" id="IPR013083">
    <property type="entry name" value="Znf_RING/FYVE/PHD"/>
</dbReference>
<name>A0AAW1Q309_9CHLO</name>
<dbReference type="SMART" id="SM00184">
    <property type="entry name" value="RING"/>
    <property type="match status" value="1"/>
</dbReference>
<feature type="region of interest" description="Disordered" evidence="2">
    <location>
        <begin position="77"/>
        <end position="114"/>
    </location>
</feature>
<reference evidence="4 5" key="1">
    <citation type="journal article" date="2024" name="Nat. Commun.">
        <title>Phylogenomics reveals the evolutionary origins of lichenization in chlorophyte algae.</title>
        <authorList>
            <person name="Puginier C."/>
            <person name="Libourel C."/>
            <person name="Otte J."/>
            <person name="Skaloud P."/>
            <person name="Haon M."/>
            <person name="Grisel S."/>
            <person name="Petersen M."/>
            <person name="Berrin J.G."/>
            <person name="Delaux P.M."/>
            <person name="Dal Grande F."/>
            <person name="Keller J."/>
        </authorList>
    </citation>
    <scope>NUCLEOTIDE SEQUENCE [LARGE SCALE GENOMIC DNA]</scope>
    <source>
        <strain evidence="4 5">SAG 2043</strain>
    </source>
</reference>
<dbReference type="AlphaFoldDB" id="A0AAW1Q309"/>
<keyword evidence="5" id="KW-1185">Reference proteome</keyword>